<protein>
    <submittedName>
        <fullName evidence="1">Uncharacterized protein</fullName>
    </submittedName>
</protein>
<reference evidence="1" key="1">
    <citation type="journal article" date="2025" name="Int. J. Syst. Evol. Microbiol.">
        <title>Streptomyces citrinus sp. nov., with yellow diffusible pigment.</title>
        <authorList>
            <person name="He Y."/>
            <person name="Yang E."/>
            <person name="Xu J."/>
            <person name="Sun Y."/>
            <person name="Sun L."/>
        </authorList>
    </citation>
    <scope>NUCLEOTIDE SEQUENCE</scope>
    <source>
        <strain evidence="1">Q6</strain>
    </source>
</reference>
<accession>A0ACD5ANG9</accession>
<evidence type="ECO:0000313" key="2">
    <source>
        <dbReference type="Proteomes" id="UP001432251"/>
    </source>
</evidence>
<name>A0ACD5ANG9_9ACTN</name>
<evidence type="ECO:0000313" key="1">
    <source>
        <dbReference type="EMBL" id="WWQ68729.1"/>
    </source>
</evidence>
<keyword evidence="2" id="KW-1185">Reference proteome</keyword>
<sequence>MRRGLSIVIATFIVWVGSVFFLATPSSAGVLDMTCTPPTSVLNSYSPALTLAPQTVTVSTTALYGPCVSLSQPAITSGTRSASVTTTTSCADLLGPGTFTYTITWNTGQTSTLSTNYTRVAAGGVYTVTATGVVTAGVFAGDTVLVNYTGPSTDITLCTLGLGTVSSLYLPLGTLELTSV</sequence>
<dbReference type="EMBL" id="CP146022">
    <property type="protein sequence ID" value="WWQ68729.1"/>
    <property type="molecule type" value="Genomic_DNA"/>
</dbReference>
<organism evidence="1 2">
    <name type="scientific">Streptomyces citrinus</name>
    <dbReference type="NCBI Taxonomy" id="3118173"/>
    <lineage>
        <taxon>Bacteria</taxon>
        <taxon>Bacillati</taxon>
        <taxon>Actinomycetota</taxon>
        <taxon>Actinomycetes</taxon>
        <taxon>Kitasatosporales</taxon>
        <taxon>Streptomycetaceae</taxon>
        <taxon>Streptomyces</taxon>
    </lineage>
</organism>
<proteinExistence type="predicted"/>
<gene>
    <name evidence="1" type="ORF">V2W30_38955</name>
</gene>
<dbReference type="Proteomes" id="UP001432251">
    <property type="component" value="Chromosome"/>
</dbReference>